<dbReference type="EMBL" id="JAYMYS010000004">
    <property type="protein sequence ID" value="KAK7396650.1"/>
    <property type="molecule type" value="Genomic_DNA"/>
</dbReference>
<comment type="caution">
    <text evidence="1">The sequence shown here is derived from an EMBL/GenBank/DDBJ whole genome shotgun (WGS) entry which is preliminary data.</text>
</comment>
<protein>
    <submittedName>
        <fullName evidence="1">Uncharacterized protein</fullName>
    </submittedName>
</protein>
<evidence type="ECO:0000313" key="2">
    <source>
        <dbReference type="Proteomes" id="UP001386955"/>
    </source>
</evidence>
<sequence length="125" mass="14430">MKGTPSAPVDNTKRMPPAPAKIYDMQIMMNSNKRKISLAPGFAELRDYFYRSVKDEVEQRVWFINPVGTRIVVCVAKMNYIGLLMHGIHNILNHYSLTEGVWIKATYKGETDFQMRVKDLNLHEV</sequence>
<keyword evidence="2" id="KW-1185">Reference proteome</keyword>
<accession>A0AAN9SI79</accession>
<name>A0AAN9SI79_PSOTE</name>
<gene>
    <name evidence="1" type="ORF">VNO78_17805</name>
</gene>
<reference evidence="1 2" key="1">
    <citation type="submission" date="2024-01" db="EMBL/GenBank/DDBJ databases">
        <title>The genomes of 5 underutilized Papilionoideae crops provide insights into root nodulation and disease resistanc.</title>
        <authorList>
            <person name="Jiang F."/>
        </authorList>
    </citation>
    <scope>NUCLEOTIDE SEQUENCE [LARGE SCALE GENOMIC DNA]</scope>
    <source>
        <strain evidence="1">DUOXIRENSHENG_FW03</strain>
        <tissue evidence="1">Leaves</tissue>
    </source>
</reference>
<dbReference type="Proteomes" id="UP001386955">
    <property type="component" value="Unassembled WGS sequence"/>
</dbReference>
<proteinExistence type="predicted"/>
<organism evidence="1 2">
    <name type="scientific">Psophocarpus tetragonolobus</name>
    <name type="common">Winged bean</name>
    <name type="synonym">Dolichos tetragonolobus</name>
    <dbReference type="NCBI Taxonomy" id="3891"/>
    <lineage>
        <taxon>Eukaryota</taxon>
        <taxon>Viridiplantae</taxon>
        <taxon>Streptophyta</taxon>
        <taxon>Embryophyta</taxon>
        <taxon>Tracheophyta</taxon>
        <taxon>Spermatophyta</taxon>
        <taxon>Magnoliopsida</taxon>
        <taxon>eudicotyledons</taxon>
        <taxon>Gunneridae</taxon>
        <taxon>Pentapetalae</taxon>
        <taxon>rosids</taxon>
        <taxon>fabids</taxon>
        <taxon>Fabales</taxon>
        <taxon>Fabaceae</taxon>
        <taxon>Papilionoideae</taxon>
        <taxon>50 kb inversion clade</taxon>
        <taxon>NPAAA clade</taxon>
        <taxon>indigoferoid/millettioid clade</taxon>
        <taxon>Phaseoleae</taxon>
        <taxon>Psophocarpus</taxon>
    </lineage>
</organism>
<evidence type="ECO:0000313" key="1">
    <source>
        <dbReference type="EMBL" id="KAK7396650.1"/>
    </source>
</evidence>
<dbReference type="AlphaFoldDB" id="A0AAN9SI79"/>